<accession>A0A3M0CS97</accession>
<protein>
    <submittedName>
        <fullName evidence="1">Killing trait domain-containing protein</fullName>
    </submittedName>
</protein>
<dbReference type="Pfam" id="PF11747">
    <property type="entry name" value="RebB"/>
    <property type="match status" value="1"/>
</dbReference>
<comment type="caution">
    <text evidence="1">The sequence shown here is derived from an EMBL/GenBank/DDBJ whole genome shotgun (WGS) entry which is preliminary data.</text>
</comment>
<dbReference type="EMBL" id="REFR01000009">
    <property type="protein sequence ID" value="RMB12402.1"/>
    <property type="molecule type" value="Genomic_DNA"/>
</dbReference>
<name>A0A3M0CS97_9PROT</name>
<dbReference type="InterPro" id="IPR021070">
    <property type="entry name" value="Killing_trait_RebB"/>
</dbReference>
<dbReference type="Proteomes" id="UP000271227">
    <property type="component" value="Unassembled WGS sequence"/>
</dbReference>
<gene>
    <name evidence="1" type="ORF">BXY39_0898</name>
</gene>
<dbReference type="InParanoid" id="A0A3M0CS97"/>
<sequence length="109" mass="11154">MADPTLVNGQMTDAVTQVNLKVLGEAPAQALASQYQTFGNSAGMAIQNAVANQHQFYAVGTSVTTQAVNLIMSIDSATTVRGLDTVFSGNPVASNTADLLAAARPTGRG</sequence>
<organism evidence="1 2">
    <name type="scientific">Eilatimonas milleporae</name>
    <dbReference type="NCBI Taxonomy" id="911205"/>
    <lineage>
        <taxon>Bacteria</taxon>
        <taxon>Pseudomonadati</taxon>
        <taxon>Pseudomonadota</taxon>
        <taxon>Alphaproteobacteria</taxon>
        <taxon>Kordiimonadales</taxon>
        <taxon>Kordiimonadaceae</taxon>
        <taxon>Eilatimonas</taxon>
    </lineage>
</organism>
<evidence type="ECO:0000313" key="1">
    <source>
        <dbReference type="EMBL" id="RMB12402.1"/>
    </source>
</evidence>
<evidence type="ECO:0000313" key="2">
    <source>
        <dbReference type="Proteomes" id="UP000271227"/>
    </source>
</evidence>
<reference evidence="1 2" key="1">
    <citation type="submission" date="2018-10" db="EMBL/GenBank/DDBJ databases">
        <title>Genomic Encyclopedia of Archaeal and Bacterial Type Strains, Phase II (KMG-II): from individual species to whole genera.</title>
        <authorList>
            <person name="Goeker M."/>
        </authorList>
    </citation>
    <scope>NUCLEOTIDE SEQUENCE [LARGE SCALE GENOMIC DNA]</scope>
    <source>
        <strain evidence="1 2">DSM 25217</strain>
    </source>
</reference>
<dbReference type="AlphaFoldDB" id="A0A3M0CS97"/>
<dbReference type="OrthoDB" id="8594924at2"/>
<dbReference type="RefSeq" id="WP_121937577.1">
    <property type="nucleotide sequence ID" value="NZ_REFR01000009.1"/>
</dbReference>
<keyword evidence="2" id="KW-1185">Reference proteome</keyword>
<proteinExistence type="predicted"/>